<feature type="domain" description="Spore protein YkvP/CgeB glycosyl transferase-like" evidence="6">
    <location>
        <begin position="865"/>
        <end position="975"/>
    </location>
</feature>
<proteinExistence type="predicted"/>
<name>A0A5J5KTM9_9MICC</name>
<protein>
    <recommendedName>
        <fullName evidence="1">D-inositol 3-phosphate glycosyltransferase</fullName>
    </recommendedName>
</protein>
<dbReference type="SUPFAM" id="SSF53756">
    <property type="entry name" value="UDP-Glycosyltransferase/glycogen phosphorylase"/>
    <property type="match status" value="2"/>
</dbReference>
<dbReference type="InterPro" id="IPR028098">
    <property type="entry name" value="Glyco_trans_4-like_N"/>
</dbReference>
<evidence type="ECO:0000313" key="8">
    <source>
        <dbReference type="EMBL" id="KAA9393089.1"/>
    </source>
</evidence>
<keyword evidence="3 8" id="KW-0808">Transferase</keyword>
<feature type="region of interest" description="Disordered" evidence="4">
    <location>
        <begin position="1130"/>
        <end position="1161"/>
    </location>
</feature>
<dbReference type="InterPro" id="IPR050194">
    <property type="entry name" value="Glycosyltransferase_grp1"/>
</dbReference>
<dbReference type="Pfam" id="PF13579">
    <property type="entry name" value="Glyco_trans_4_4"/>
    <property type="match status" value="1"/>
</dbReference>
<gene>
    <name evidence="8" type="ORF">FCK90_14020</name>
</gene>
<dbReference type="PANTHER" id="PTHR45947">
    <property type="entry name" value="SULFOQUINOVOSYL TRANSFERASE SQD2"/>
    <property type="match status" value="1"/>
</dbReference>
<evidence type="ECO:0000256" key="3">
    <source>
        <dbReference type="ARBA" id="ARBA00022679"/>
    </source>
</evidence>
<dbReference type="InterPro" id="IPR001296">
    <property type="entry name" value="Glyco_trans_1"/>
</dbReference>
<evidence type="ECO:0000259" key="6">
    <source>
        <dbReference type="Pfam" id="PF13524"/>
    </source>
</evidence>
<dbReference type="GO" id="GO:0016758">
    <property type="term" value="F:hexosyltransferase activity"/>
    <property type="evidence" value="ECO:0007669"/>
    <property type="project" value="TreeGrafter"/>
</dbReference>
<dbReference type="OrthoDB" id="6713581at2"/>
<dbReference type="Proteomes" id="UP000325957">
    <property type="component" value="Unassembled WGS sequence"/>
</dbReference>
<feature type="region of interest" description="Disordered" evidence="4">
    <location>
        <begin position="1093"/>
        <end position="1115"/>
    </location>
</feature>
<accession>A0A5J5KTM9</accession>
<comment type="caution">
    <text evidence="8">The sequence shown here is derived from an EMBL/GenBank/DDBJ whole genome shotgun (WGS) entry which is preliminary data.</text>
</comment>
<dbReference type="Pfam" id="PF00534">
    <property type="entry name" value="Glycos_transf_1"/>
    <property type="match status" value="1"/>
</dbReference>
<dbReference type="Pfam" id="PF13524">
    <property type="entry name" value="Glyco_trans_1_2"/>
    <property type="match status" value="1"/>
</dbReference>
<dbReference type="EMBL" id="SZWF01000029">
    <property type="protein sequence ID" value="KAA9393089.1"/>
    <property type="molecule type" value="Genomic_DNA"/>
</dbReference>
<dbReference type="PANTHER" id="PTHR45947:SF3">
    <property type="entry name" value="SULFOQUINOVOSYL TRANSFERASE SQD2"/>
    <property type="match status" value="1"/>
</dbReference>
<dbReference type="Gene3D" id="3.40.50.2000">
    <property type="entry name" value="Glycogen Phosphorylase B"/>
    <property type="match status" value="3"/>
</dbReference>
<dbReference type="RefSeq" id="WP_158034931.1">
    <property type="nucleotide sequence ID" value="NZ_ML708631.1"/>
</dbReference>
<dbReference type="CDD" id="cd03794">
    <property type="entry name" value="GT4_WbuB-like"/>
    <property type="match status" value="1"/>
</dbReference>
<feature type="domain" description="Glycosyltransferase subfamily 4-like N-terminal" evidence="7">
    <location>
        <begin position="251"/>
        <end position="433"/>
    </location>
</feature>
<evidence type="ECO:0000259" key="7">
    <source>
        <dbReference type="Pfam" id="PF13579"/>
    </source>
</evidence>
<evidence type="ECO:0000259" key="5">
    <source>
        <dbReference type="Pfam" id="PF00534"/>
    </source>
</evidence>
<evidence type="ECO:0000256" key="2">
    <source>
        <dbReference type="ARBA" id="ARBA00022676"/>
    </source>
</evidence>
<evidence type="ECO:0000256" key="4">
    <source>
        <dbReference type="SAM" id="MobiDB-lite"/>
    </source>
</evidence>
<reference evidence="8 9" key="1">
    <citation type="submission" date="2019-05" db="EMBL/GenBank/DDBJ databases">
        <title>Kocuria coralli sp. nov., a novel actinobacterium isolated from coral reef seawater.</title>
        <authorList>
            <person name="Li J."/>
        </authorList>
    </citation>
    <scope>NUCLEOTIDE SEQUENCE [LARGE SCALE GENOMIC DNA]</scope>
    <source>
        <strain evidence="8 9">SCSIO 13007</strain>
    </source>
</reference>
<sequence>MYDDERRSPRQAKNLIAAEVSRNPMRIVTRLEEQQAQVRKLQAQVRRAQSDLKSAMVSKGKMGRELREATSELGRLRAGAATSSTELKQPEPSLDETSADDRPEDRTAIQPAEVLTEPADAQLSPDAEQDSAPVPQAEVPPRQLLSEMTLDQLLERLEEHPDSGRLAACLNRLWYGHGALEQCLTLLIRHSDLVSAMTGAQQQLADRIWGTAVLEENLERVVPPRASGPAYLPERDRVMYCAYSTPAFHSNGYSVRTQGVVTGLRAAGADVFVVGRSGYPWDIRGVQGTPAKRRRHTTVVDGVEYVHLPEGSLPSMRVDDYIQVAADSFVREARLKRPSLIHAASNYLNALPALIAARRLGLPFVYEVRGLWEVTEASTKDGWAESERYAWQARMEAYVASHADSVLAITQETRDELIRRGVPAERIEILPNGVNTDSFLPLPRDEVYAKSHGISAEVPVIGFAGSFVEYEGLDLLLQAANILRGRKVGFQIALAGGGGVYPQLKSYKERNKLGSRVRFVGRRPPEEIPRFLSCVDIVACPRKSLPVTEMVSPLKPLEAFAASKPVVLSDVSPHRVLAGEDDQRGLLFEPGNAKSLANALQQLIEDAELRTAKGRAGRLWAVDERQWSTLGQHIRDVHHKAAEVAGRQATPGKAIGELRIGLIADEFTTKTLQRAAQIVILDRDDFEQQIQDAGLDLVLIESAWNGNDGQWHRRVGFYSEEEDASLTLLLEQCRSAGIPTLFWNKEDPVHIQRFRRTGARTDHVFTTDAEMIGEYLKTAHSMDDGAAVTASSLPFYADPLVHNPLPSARPYENTIAYAGTFYGERYAHRSQQLEQLLRTAQEASDGGLVIYDRQLAIPDSPYRFPQEFAGAVRGSLPYDEVLDSYKSHIANLNVNSVAESPTMFSRRVVEIAASGGVVMSAWSRGITETFAGQIPNTNNEMYWRAYLGAWTHDPEEHLAEAWLQMRAILRSHTVDTALILMARTAGVPVQGLSLPAWGCDLAAENADRVLAQSVLPGAVRVDDVTSELARRAERLGIRVLGTEEPLPGDIQWWALLPFAFSRTWAEDLLSATRWGSWEALGCRYRGSDAHDGRIIAQPGSSPEDLQGGMVPVNNSAPEVDALRESPQMLCLTLPSPSSPAPDDENTANARSAGRSLSSGSDPQQAGCVLIAGHDLKFAQSWIDHLQEQGVEVLLDEWENHADHDEERSLDLLRRADTVFCEWGLGNAVWYSRHVTRGQRLVVRVHAQELRRPYLRRIRHAAVDEYIFVGELMRDAAVRSHGIPRNKTLVIPNIVRAERLDRPKSAEAEFTLGLVGIVPQVKRLDRAVTVIESLVAEDPRWTLRVKGKRPEDYAWMLKREDEMAWYQECYRRIERLNERAGRQAVVFDPHGDDMPDWFQGIGYGVSVSDRESFHLTLPDGAASGAAPVSIAWPGADRIYPREWLVAGLDQMAQRILELHHAPEERIEMVGRAADFVNANLDTAVVHAALDRALTRTERNLR</sequence>
<evidence type="ECO:0000313" key="9">
    <source>
        <dbReference type="Proteomes" id="UP000325957"/>
    </source>
</evidence>
<dbReference type="InterPro" id="IPR055259">
    <property type="entry name" value="YkvP/CgeB_Glyco_trans-like"/>
</dbReference>
<feature type="region of interest" description="Disordered" evidence="4">
    <location>
        <begin position="47"/>
        <end position="66"/>
    </location>
</feature>
<organism evidence="8 9">
    <name type="scientific">Kocuria coralli</name>
    <dbReference type="NCBI Taxonomy" id="1461025"/>
    <lineage>
        <taxon>Bacteria</taxon>
        <taxon>Bacillati</taxon>
        <taxon>Actinomycetota</taxon>
        <taxon>Actinomycetes</taxon>
        <taxon>Micrococcales</taxon>
        <taxon>Micrococcaceae</taxon>
        <taxon>Kocuria</taxon>
    </lineage>
</organism>
<feature type="compositionally biased region" description="Low complexity" evidence="4">
    <location>
        <begin position="1149"/>
        <end position="1160"/>
    </location>
</feature>
<keyword evidence="2" id="KW-0328">Glycosyltransferase</keyword>
<evidence type="ECO:0000256" key="1">
    <source>
        <dbReference type="ARBA" id="ARBA00021292"/>
    </source>
</evidence>
<feature type="domain" description="Glycosyl transferase family 1" evidence="5">
    <location>
        <begin position="449"/>
        <end position="619"/>
    </location>
</feature>
<dbReference type="GO" id="GO:1901137">
    <property type="term" value="P:carbohydrate derivative biosynthetic process"/>
    <property type="evidence" value="ECO:0007669"/>
    <property type="project" value="UniProtKB-ARBA"/>
</dbReference>
<feature type="region of interest" description="Disordered" evidence="4">
    <location>
        <begin position="75"/>
        <end position="143"/>
    </location>
</feature>
<keyword evidence="9" id="KW-1185">Reference proteome</keyword>